<dbReference type="InterPro" id="IPR037524">
    <property type="entry name" value="PA14/GLEYA"/>
</dbReference>
<dbReference type="Proteomes" id="UP000005801">
    <property type="component" value="Unassembled WGS sequence"/>
</dbReference>
<reference evidence="2 3" key="1">
    <citation type="submission" date="2007-06" db="EMBL/GenBank/DDBJ databases">
        <authorList>
            <person name="Shimkets L."/>
            <person name="Ferriera S."/>
            <person name="Johnson J."/>
            <person name="Kravitz S."/>
            <person name="Beeson K."/>
            <person name="Sutton G."/>
            <person name="Rogers Y.-H."/>
            <person name="Friedman R."/>
            <person name="Frazier M."/>
            <person name="Venter J.C."/>
        </authorList>
    </citation>
    <scope>NUCLEOTIDE SEQUENCE [LARGE SCALE GENOMIC DNA]</scope>
    <source>
        <strain evidence="2 3">SIR-1</strain>
    </source>
</reference>
<dbReference type="RefSeq" id="WP_006970718.1">
    <property type="nucleotide sequence ID" value="NZ_ABCS01000013.1"/>
</dbReference>
<dbReference type="InterPro" id="IPR011658">
    <property type="entry name" value="PA14_dom"/>
</dbReference>
<dbReference type="STRING" id="391625.PPSIR1_35952"/>
<evidence type="ECO:0000259" key="1">
    <source>
        <dbReference type="PROSITE" id="PS51820"/>
    </source>
</evidence>
<organism evidence="2 3">
    <name type="scientific">Plesiocystis pacifica SIR-1</name>
    <dbReference type="NCBI Taxonomy" id="391625"/>
    <lineage>
        <taxon>Bacteria</taxon>
        <taxon>Pseudomonadati</taxon>
        <taxon>Myxococcota</taxon>
        <taxon>Polyangia</taxon>
        <taxon>Nannocystales</taxon>
        <taxon>Nannocystaceae</taxon>
        <taxon>Plesiocystis</taxon>
    </lineage>
</organism>
<name>A6G1W9_9BACT</name>
<dbReference type="AlphaFoldDB" id="A6G1W9"/>
<dbReference type="eggNOG" id="COG2133">
    <property type="taxonomic scope" value="Bacteria"/>
</dbReference>
<proteinExistence type="predicted"/>
<dbReference type="PROSITE" id="PS51820">
    <property type="entry name" value="PA14"/>
    <property type="match status" value="1"/>
</dbReference>
<feature type="domain" description="PA14" evidence="1">
    <location>
        <begin position="1"/>
        <end position="90"/>
    </location>
</feature>
<dbReference type="SUPFAM" id="SSF56988">
    <property type="entry name" value="Anthrax protective antigen"/>
    <property type="match status" value="1"/>
</dbReference>
<evidence type="ECO:0000313" key="3">
    <source>
        <dbReference type="Proteomes" id="UP000005801"/>
    </source>
</evidence>
<evidence type="ECO:0000313" key="2">
    <source>
        <dbReference type="EMBL" id="EDM80159.1"/>
    </source>
</evidence>
<protein>
    <submittedName>
        <fullName evidence="2">Putative large, multifunctional secreted protein</fullName>
    </submittedName>
</protein>
<dbReference type="OrthoDB" id="5513570at2"/>
<dbReference type="EMBL" id="ABCS01000013">
    <property type="protein sequence ID" value="EDM80159.1"/>
    <property type="molecule type" value="Genomic_DNA"/>
</dbReference>
<gene>
    <name evidence="2" type="ORF">PPSIR1_35952</name>
</gene>
<dbReference type="Gene3D" id="3.90.182.10">
    <property type="entry name" value="Toxin - Anthrax Protective Antigen,domain 1"/>
    <property type="match status" value="1"/>
</dbReference>
<keyword evidence="3" id="KW-1185">Reference proteome</keyword>
<dbReference type="Pfam" id="PF07691">
    <property type="entry name" value="PA14"/>
    <property type="match status" value="1"/>
</dbReference>
<accession>A6G1W9</accession>
<comment type="caution">
    <text evidence="2">The sequence shown here is derived from an EMBL/GenBank/DDBJ whole genome shotgun (WGS) entry which is preliminary data.</text>
</comment>
<sequence>MGTLRVAEAGEYRFRVTSDDGSIVYLNGNQIIDNDGIHGASSKTSKVLKLNAGSHAIRVDYFQGPRYQIALQLEWKLPGANTYVVVPPEAFERDLAAHEG</sequence>